<keyword evidence="2" id="KW-1185">Reference proteome</keyword>
<dbReference type="PANTHER" id="PTHR33265">
    <property type="entry name" value="AVR9/CF-9 RAPIDLY ELICITED PROTEIN-RELATED"/>
    <property type="match status" value="1"/>
</dbReference>
<comment type="caution">
    <text evidence="1">The sequence shown here is derived from an EMBL/GenBank/DDBJ whole genome shotgun (WGS) entry which is preliminary data.</text>
</comment>
<dbReference type="InterPro" id="IPR008480">
    <property type="entry name" value="DUF761_pln"/>
</dbReference>
<sequence>MEQNLPIVTKKFWNIVRVIYFMLRKGIISKAKLLADLNTIMKRGKIVGKAAIHNLVMFHHHHIAAASGRRFHDRRPSFPADEYEFSCSNSPAFFHLPSFHLSKRSKKYPAHAPPSVDGDLVLAALEMMIGSVAASPALPGFGRTPMVRQLRITDSPFPLREVEEGNFHVDEAAEEFIVRFYKDLKRQNEKGYLGYS</sequence>
<reference evidence="2" key="1">
    <citation type="journal article" date="2024" name="IScience">
        <title>Strigolactones Initiate the Formation of Haustorium-like Structures in Castilleja.</title>
        <authorList>
            <person name="Buerger M."/>
            <person name="Peterson D."/>
            <person name="Chory J."/>
        </authorList>
    </citation>
    <scope>NUCLEOTIDE SEQUENCE [LARGE SCALE GENOMIC DNA]</scope>
</reference>
<evidence type="ECO:0008006" key="3">
    <source>
        <dbReference type="Google" id="ProtNLM"/>
    </source>
</evidence>
<evidence type="ECO:0000313" key="2">
    <source>
        <dbReference type="Proteomes" id="UP001632038"/>
    </source>
</evidence>
<name>A0ABD3CQX1_9LAMI</name>
<dbReference type="AlphaFoldDB" id="A0ABD3CQX1"/>
<proteinExistence type="predicted"/>
<organism evidence="1 2">
    <name type="scientific">Castilleja foliolosa</name>
    <dbReference type="NCBI Taxonomy" id="1961234"/>
    <lineage>
        <taxon>Eukaryota</taxon>
        <taxon>Viridiplantae</taxon>
        <taxon>Streptophyta</taxon>
        <taxon>Embryophyta</taxon>
        <taxon>Tracheophyta</taxon>
        <taxon>Spermatophyta</taxon>
        <taxon>Magnoliopsida</taxon>
        <taxon>eudicotyledons</taxon>
        <taxon>Gunneridae</taxon>
        <taxon>Pentapetalae</taxon>
        <taxon>asterids</taxon>
        <taxon>lamiids</taxon>
        <taxon>Lamiales</taxon>
        <taxon>Orobanchaceae</taxon>
        <taxon>Pedicularideae</taxon>
        <taxon>Castillejinae</taxon>
        <taxon>Castilleja</taxon>
    </lineage>
</organism>
<dbReference type="PANTHER" id="PTHR33265:SF26">
    <property type="entry name" value="OS06G0554600 PROTEIN"/>
    <property type="match status" value="1"/>
</dbReference>
<dbReference type="EMBL" id="JAVIJP010000032">
    <property type="protein sequence ID" value="KAL3631934.1"/>
    <property type="molecule type" value="Genomic_DNA"/>
</dbReference>
<dbReference type="Pfam" id="PF05553">
    <property type="entry name" value="DUF761"/>
    <property type="match status" value="1"/>
</dbReference>
<evidence type="ECO:0000313" key="1">
    <source>
        <dbReference type="EMBL" id="KAL3631934.1"/>
    </source>
</evidence>
<dbReference type="Proteomes" id="UP001632038">
    <property type="component" value="Unassembled WGS sequence"/>
</dbReference>
<accession>A0ABD3CQX1</accession>
<gene>
    <name evidence="1" type="ORF">CASFOL_024918</name>
</gene>
<protein>
    <recommendedName>
        <fullName evidence="3">Avr9/Cf-9 rapidly elicited protein 146</fullName>
    </recommendedName>
</protein>